<dbReference type="RefSeq" id="WP_267151062.1">
    <property type="nucleotide sequence ID" value="NZ_JAPMLT010000003.1"/>
</dbReference>
<reference evidence="1 2" key="1">
    <citation type="submission" date="2022-11" db="EMBL/GenBank/DDBJ databases">
        <title>Study of microbial diversity in lake waters.</title>
        <authorList>
            <person name="Zhang J."/>
        </authorList>
    </citation>
    <scope>NUCLEOTIDE SEQUENCE [LARGE SCALE GENOMIC DNA]</scope>
    <source>
        <strain evidence="1 2">DT12</strain>
    </source>
</reference>
<organism evidence="1 2">
    <name type="scientific">Tumebacillus lacus</name>
    <dbReference type="NCBI Taxonomy" id="2995335"/>
    <lineage>
        <taxon>Bacteria</taxon>
        <taxon>Bacillati</taxon>
        <taxon>Bacillota</taxon>
        <taxon>Bacilli</taxon>
        <taxon>Bacillales</taxon>
        <taxon>Alicyclobacillaceae</taxon>
        <taxon>Tumebacillus</taxon>
    </lineage>
</organism>
<name>A0ABT3X501_9BACL</name>
<protein>
    <submittedName>
        <fullName evidence="1">Uncharacterized protein</fullName>
    </submittedName>
</protein>
<comment type="caution">
    <text evidence="1">The sequence shown here is derived from an EMBL/GenBank/DDBJ whole genome shotgun (WGS) entry which is preliminary data.</text>
</comment>
<evidence type="ECO:0000313" key="2">
    <source>
        <dbReference type="Proteomes" id="UP001208017"/>
    </source>
</evidence>
<evidence type="ECO:0000313" key="1">
    <source>
        <dbReference type="EMBL" id="MCX7569809.1"/>
    </source>
</evidence>
<accession>A0ABT3X501</accession>
<dbReference type="Proteomes" id="UP001208017">
    <property type="component" value="Unassembled WGS sequence"/>
</dbReference>
<dbReference type="EMBL" id="JAPMLT010000003">
    <property type="protein sequence ID" value="MCX7569809.1"/>
    <property type="molecule type" value="Genomic_DNA"/>
</dbReference>
<sequence length="104" mass="12194">MHEAFTFDTRMGVYLLRQEYDLSKLSAEERKQVWSKWILICANMTDRVAELEAKMMEKLEAMYTVETADEMHDLNTEMMDLASIVCDLNILSRSAYEDMAKAHF</sequence>
<proteinExistence type="predicted"/>
<keyword evidence="2" id="KW-1185">Reference proteome</keyword>
<gene>
    <name evidence="1" type="ORF">OS242_07510</name>
</gene>